<reference evidence="3 4" key="1">
    <citation type="submission" date="2016-05" db="EMBL/GenBank/DDBJ databases">
        <title>Nuclear genome of Blastocystis sp. subtype 1 NandII.</title>
        <authorList>
            <person name="Gentekaki E."/>
            <person name="Curtis B."/>
            <person name="Stairs C."/>
            <person name="Eme L."/>
            <person name="Herman E."/>
            <person name="Klimes V."/>
            <person name="Arias M.C."/>
            <person name="Elias M."/>
            <person name="Hilliou F."/>
            <person name="Klute M."/>
            <person name="Malik S.-B."/>
            <person name="Pightling A."/>
            <person name="Rachubinski R."/>
            <person name="Salas D."/>
            <person name="Schlacht A."/>
            <person name="Suga H."/>
            <person name="Archibald J."/>
            <person name="Ball S.G."/>
            <person name="Clark G."/>
            <person name="Dacks J."/>
            <person name="Van Der Giezen M."/>
            <person name="Tsaousis A."/>
            <person name="Roger A."/>
        </authorList>
    </citation>
    <scope>NUCLEOTIDE SEQUENCE [LARGE SCALE GENOMIC DNA]</scope>
    <source>
        <strain evidence="4">ATCC 50177 / NandII</strain>
        <strain evidence="3">NandII</strain>
    </source>
</reference>
<proteinExistence type="predicted"/>
<dbReference type="EMBL" id="LXWW01000247">
    <property type="protein sequence ID" value="OAO14397.1"/>
    <property type="molecule type" value="Genomic_DNA"/>
</dbReference>
<gene>
    <name evidence="3" type="ORF">AV274_2839</name>
    <name evidence="2" type="ORF">AV274_3906</name>
</gene>
<comment type="caution">
    <text evidence="3">The sequence shown here is derived from an EMBL/GenBank/DDBJ whole genome shotgun (WGS) entry which is preliminary data.</text>
</comment>
<dbReference type="Pfam" id="PF04707">
    <property type="entry name" value="PRELI"/>
    <property type="match status" value="1"/>
</dbReference>
<evidence type="ECO:0000259" key="1">
    <source>
        <dbReference type="PROSITE" id="PS50904"/>
    </source>
</evidence>
<feature type="domain" description="PRELI/MSF1" evidence="1">
    <location>
        <begin position="1"/>
        <end position="170"/>
    </location>
</feature>
<keyword evidence="4" id="KW-1185">Reference proteome</keyword>
<dbReference type="InterPro" id="IPR006797">
    <property type="entry name" value="PRELI/MSF1_dom"/>
</dbReference>
<accession>A0A196SEL2</accession>
<dbReference type="AlphaFoldDB" id="A0A196SEL2"/>
<organism evidence="3 4">
    <name type="scientific">Blastocystis sp. subtype 1 (strain ATCC 50177 / NandII)</name>
    <dbReference type="NCBI Taxonomy" id="478820"/>
    <lineage>
        <taxon>Eukaryota</taxon>
        <taxon>Sar</taxon>
        <taxon>Stramenopiles</taxon>
        <taxon>Bigyra</taxon>
        <taxon>Opalozoa</taxon>
        <taxon>Opalinata</taxon>
        <taxon>Blastocystidae</taxon>
        <taxon>Blastocystis</taxon>
    </lineage>
</organism>
<dbReference type="Proteomes" id="UP000078348">
    <property type="component" value="Unassembled WGS sequence"/>
</dbReference>
<sequence>MRVNEYTHTYDSDWASVTSAFWKKYWVPQLSHSRTYVLSRSIDEEGRLITKRLHVIYQRLPHFITALFGNITVYGGEETIVDPKNRTLTVRSKNLSFTKQAAALDVSVYKEDPENASKTSFFKQTTTFAKTAVIGSSQIERWYAYNEGHHHTKTVHVINEILSGKLQPDYSVPEKSCDPKSTKKKAM</sequence>
<evidence type="ECO:0000313" key="3">
    <source>
        <dbReference type="EMBL" id="OAO15500.1"/>
    </source>
</evidence>
<name>A0A196SEL2_BLAHN</name>
<evidence type="ECO:0000313" key="4">
    <source>
        <dbReference type="Proteomes" id="UP000078348"/>
    </source>
</evidence>
<protein>
    <recommendedName>
        <fullName evidence="1">PRELI/MSF1 domain-containing protein</fullName>
    </recommendedName>
</protein>
<dbReference type="PANTHER" id="PTHR11158">
    <property type="entry name" value="MSF1/PX19 RELATED"/>
    <property type="match status" value="1"/>
</dbReference>
<dbReference type="GO" id="GO:0005758">
    <property type="term" value="C:mitochondrial intermembrane space"/>
    <property type="evidence" value="ECO:0007669"/>
    <property type="project" value="InterPro"/>
</dbReference>
<evidence type="ECO:0000313" key="2">
    <source>
        <dbReference type="EMBL" id="OAO14397.1"/>
    </source>
</evidence>
<dbReference type="PROSITE" id="PS50904">
    <property type="entry name" value="PRELI_MSF1"/>
    <property type="match status" value="1"/>
</dbReference>
<dbReference type="InterPro" id="IPR037365">
    <property type="entry name" value="Slowmo/Ups"/>
</dbReference>
<dbReference type="EMBL" id="LXWW01000139">
    <property type="protein sequence ID" value="OAO15500.1"/>
    <property type="molecule type" value="Genomic_DNA"/>
</dbReference>
<dbReference type="OrthoDB" id="407630at2759"/>